<dbReference type="PANTHER" id="PTHR41247">
    <property type="entry name" value="HTH-TYPE TRANSCRIPTIONAL REPRESSOR YCNK"/>
    <property type="match status" value="1"/>
</dbReference>
<evidence type="ECO:0000313" key="3">
    <source>
        <dbReference type="Proteomes" id="UP000521227"/>
    </source>
</evidence>
<gene>
    <name evidence="2" type="ORF">HNQ36_003960</name>
</gene>
<evidence type="ECO:0000313" key="2">
    <source>
        <dbReference type="EMBL" id="MBB5053960.1"/>
    </source>
</evidence>
<dbReference type="PANTHER" id="PTHR41247:SF1">
    <property type="entry name" value="HTH-TYPE TRANSCRIPTIONAL REPRESSOR YCNK"/>
    <property type="match status" value="1"/>
</dbReference>
<dbReference type="SUPFAM" id="SSF160387">
    <property type="entry name" value="NosL/MerB-like"/>
    <property type="match status" value="1"/>
</dbReference>
<comment type="caution">
    <text evidence="2">The sequence shown here is derived from an EMBL/GenBank/DDBJ whole genome shotgun (WGS) entry which is preliminary data.</text>
</comment>
<dbReference type="AlphaFoldDB" id="A0A840N4A1"/>
<dbReference type="Proteomes" id="UP000521227">
    <property type="component" value="Unassembled WGS sequence"/>
</dbReference>
<dbReference type="PROSITE" id="PS51257">
    <property type="entry name" value="PROKAR_LIPOPROTEIN"/>
    <property type="match status" value="1"/>
</dbReference>
<reference evidence="2 3" key="1">
    <citation type="submission" date="2020-08" db="EMBL/GenBank/DDBJ databases">
        <title>Genomic Encyclopedia of Type Strains, Phase IV (KMG-IV): sequencing the most valuable type-strain genomes for metagenomic binning, comparative biology and taxonomic classification.</title>
        <authorList>
            <person name="Goeker M."/>
        </authorList>
    </citation>
    <scope>NUCLEOTIDE SEQUENCE [LARGE SCALE GENOMIC DNA]</scope>
    <source>
        <strain evidence="2 3">DSM 17498</strain>
    </source>
</reference>
<dbReference type="EMBL" id="JACHIJ010000005">
    <property type="protein sequence ID" value="MBB5053960.1"/>
    <property type="molecule type" value="Genomic_DNA"/>
</dbReference>
<feature type="signal peptide" evidence="1">
    <location>
        <begin position="1"/>
        <end position="25"/>
    </location>
</feature>
<protein>
    <submittedName>
        <fullName evidence="2">Copper chaperone NosL</fullName>
    </submittedName>
</protein>
<dbReference type="Pfam" id="PF05573">
    <property type="entry name" value="NosL"/>
    <property type="match status" value="1"/>
</dbReference>
<sequence length="185" mass="19876">MSLRTLRILAAALAAIFLAGCNQDAANSVVPPPVALNSDAMGVFCGMNLLEHPGPKGQIITAGRIDPFWFSSVRDTVAFTLMPDQPRDIRAIYVSDMARATSWDNPGPTNWVDARKAFFVIESRKQGGMGAAEAVPFGNREAAEAFANDNAGRVVTFEQIPSAYVLGSDVPTDQSQHGRPDVRVN</sequence>
<dbReference type="Gene3D" id="3.30.70.2050">
    <property type="match status" value="1"/>
</dbReference>
<dbReference type="Gene3D" id="3.30.70.2060">
    <property type="match status" value="1"/>
</dbReference>
<organism evidence="2 3">
    <name type="scientific">Afipia massiliensis</name>
    <dbReference type="NCBI Taxonomy" id="211460"/>
    <lineage>
        <taxon>Bacteria</taxon>
        <taxon>Pseudomonadati</taxon>
        <taxon>Pseudomonadota</taxon>
        <taxon>Alphaproteobacteria</taxon>
        <taxon>Hyphomicrobiales</taxon>
        <taxon>Nitrobacteraceae</taxon>
        <taxon>Afipia</taxon>
    </lineage>
</organism>
<name>A0A840N4A1_9BRAD</name>
<proteinExistence type="predicted"/>
<accession>A0A840N4A1</accession>
<dbReference type="InterPro" id="IPR008719">
    <property type="entry name" value="N2O_reductase_NosL"/>
</dbReference>
<keyword evidence="1" id="KW-0732">Signal</keyword>
<feature type="chain" id="PRO_5032583877" evidence="1">
    <location>
        <begin position="26"/>
        <end position="185"/>
    </location>
</feature>
<dbReference type="RefSeq" id="WP_184087679.1">
    <property type="nucleotide sequence ID" value="NZ_JACHIJ010000005.1"/>
</dbReference>
<evidence type="ECO:0000256" key="1">
    <source>
        <dbReference type="SAM" id="SignalP"/>
    </source>
</evidence>